<proteinExistence type="predicted"/>
<dbReference type="EMBL" id="GBXM01018915">
    <property type="protein sequence ID" value="JAH89662.1"/>
    <property type="molecule type" value="Transcribed_RNA"/>
</dbReference>
<sequence>MPAGIFLPTNTGVYLHECEQIPSQNTANMPLPLQYLQRTAPLLQSLTTGLLGPLLRYKCWVQFSFPPTVAQPKSS</sequence>
<evidence type="ECO:0000313" key="1">
    <source>
        <dbReference type="EMBL" id="JAH89662.1"/>
    </source>
</evidence>
<dbReference type="AlphaFoldDB" id="A0A0E9WH11"/>
<reference evidence="1" key="2">
    <citation type="journal article" date="2015" name="Fish Shellfish Immunol.">
        <title>Early steps in the European eel (Anguilla anguilla)-Vibrio vulnificus interaction in the gills: Role of the RtxA13 toxin.</title>
        <authorList>
            <person name="Callol A."/>
            <person name="Pajuelo D."/>
            <person name="Ebbesson L."/>
            <person name="Teles M."/>
            <person name="MacKenzie S."/>
            <person name="Amaro C."/>
        </authorList>
    </citation>
    <scope>NUCLEOTIDE SEQUENCE</scope>
</reference>
<protein>
    <submittedName>
        <fullName evidence="1">Uncharacterized protein</fullName>
    </submittedName>
</protein>
<name>A0A0E9WH11_ANGAN</name>
<accession>A0A0E9WH11</accession>
<organism evidence="1">
    <name type="scientific">Anguilla anguilla</name>
    <name type="common">European freshwater eel</name>
    <name type="synonym">Muraena anguilla</name>
    <dbReference type="NCBI Taxonomy" id="7936"/>
    <lineage>
        <taxon>Eukaryota</taxon>
        <taxon>Metazoa</taxon>
        <taxon>Chordata</taxon>
        <taxon>Craniata</taxon>
        <taxon>Vertebrata</taxon>
        <taxon>Euteleostomi</taxon>
        <taxon>Actinopterygii</taxon>
        <taxon>Neopterygii</taxon>
        <taxon>Teleostei</taxon>
        <taxon>Anguilliformes</taxon>
        <taxon>Anguillidae</taxon>
        <taxon>Anguilla</taxon>
    </lineage>
</organism>
<reference evidence="1" key="1">
    <citation type="submission" date="2014-11" db="EMBL/GenBank/DDBJ databases">
        <authorList>
            <person name="Amaro Gonzalez C."/>
        </authorList>
    </citation>
    <scope>NUCLEOTIDE SEQUENCE</scope>
</reference>